<proteinExistence type="predicted"/>
<keyword evidence="2" id="KW-1185">Reference proteome</keyword>
<dbReference type="InterPro" id="IPR011992">
    <property type="entry name" value="EF-hand-dom_pair"/>
</dbReference>
<dbReference type="Proteomes" id="UP001165121">
    <property type="component" value="Unassembled WGS sequence"/>
</dbReference>
<dbReference type="AlphaFoldDB" id="A0A9W6WPJ4"/>
<protein>
    <submittedName>
        <fullName evidence="1">Unnamed protein product</fullName>
    </submittedName>
</protein>
<evidence type="ECO:0000313" key="2">
    <source>
        <dbReference type="Proteomes" id="UP001165121"/>
    </source>
</evidence>
<name>A0A9W6WPJ4_9STRA</name>
<dbReference type="Gene3D" id="1.10.238.10">
    <property type="entry name" value="EF-hand"/>
    <property type="match status" value="1"/>
</dbReference>
<dbReference type="OrthoDB" id="26525at2759"/>
<evidence type="ECO:0000313" key="1">
    <source>
        <dbReference type="EMBL" id="GMF21826.1"/>
    </source>
</evidence>
<organism evidence="1 2">
    <name type="scientific">Phytophthora fragariaefolia</name>
    <dbReference type="NCBI Taxonomy" id="1490495"/>
    <lineage>
        <taxon>Eukaryota</taxon>
        <taxon>Sar</taxon>
        <taxon>Stramenopiles</taxon>
        <taxon>Oomycota</taxon>
        <taxon>Peronosporomycetes</taxon>
        <taxon>Peronosporales</taxon>
        <taxon>Peronosporaceae</taxon>
        <taxon>Phytophthora</taxon>
    </lineage>
</organism>
<reference evidence="1" key="1">
    <citation type="submission" date="2023-04" db="EMBL/GenBank/DDBJ databases">
        <title>Phytophthora fragariaefolia NBRC 109709.</title>
        <authorList>
            <person name="Ichikawa N."/>
            <person name="Sato H."/>
            <person name="Tonouchi N."/>
        </authorList>
    </citation>
    <scope>NUCLEOTIDE SEQUENCE</scope>
    <source>
        <strain evidence="1">NBRC 109709</strain>
    </source>
</reference>
<dbReference type="EMBL" id="BSXT01000236">
    <property type="protein sequence ID" value="GMF21826.1"/>
    <property type="molecule type" value="Genomic_DNA"/>
</dbReference>
<dbReference type="SUPFAM" id="SSF47473">
    <property type="entry name" value="EF-hand"/>
    <property type="match status" value="1"/>
</dbReference>
<sequence length="195" mass="22278">MAHSGAVTLVMDAKGSGADTSVEEQVQLRRTNTTAVITKHQSSRRRYTLSEHDTKRDRYMREKLKYLATLQDEVNLGRELVCFKYQINTKALMTIYEQLGYPTSGQEKSRLEEVIWQVNDNLDGALCFEEFVNSYVRSRNDRSGLEPSEVFFLTCFLMFDKECCGRVSLLPHPLSTYEPYSDNLGLLVLVSDLVG</sequence>
<accession>A0A9W6WPJ4</accession>
<comment type="caution">
    <text evidence="1">The sequence shown here is derived from an EMBL/GenBank/DDBJ whole genome shotgun (WGS) entry which is preliminary data.</text>
</comment>
<gene>
    <name evidence="1" type="ORF">Pfra01_000302900</name>
</gene>